<evidence type="ECO:0000256" key="2">
    <source>
        <dbReference type="ARBA" id="ARBA00005755"/>
    </source>
</evidence>
<evidence type="ECO:0000256" key="1">
    <source>
        <dbReference type="ARBA" id="ARBA00004123"/>
    </source>
</evidence>
<evidence type="ECO:0000256" key="13">
    <source>
        <dbReference type="ARBA" id="ARBA00049244"/>
    </source>
</evidence>
<dbReference type="InterPro" id="IPR050240">
    <property type="entry name" value="DNA_pol_type-B"/>
</dbReference>
<dbReference type="InterPro" id="IPR023211">
    <property type="entry name" value="DNA_pol_palm_dom_sf"/>
</dbReference>
<evidence type="ECO:0000256" key="3">
    <source>
        <dbReference type="ARBA" id="ARBA00022679"/>
    </source>
</evidence>
<evidence type="ECO:0000256" key="12">
    <source>
        <dbReference type="ARBA" id="ARBA00023242"/>
    </source>
</evidence>
<evidence type="ECO:0000256" key="11">
    <source>
        <dbReference type="ARBA" id="ARBA00023125"/>
    </source>
</evidence>
<keyword evidence="4 14" id="KW-0548">Nucleotidyltransferase</keyword>
<dbReference type="Gene3D" id="1.10.287.690">
    <property type="entry name" value="Helix hairpin bin"/>
    <property type="match status" value="1"/>
</dbReference>
<keyword evidence="7" id="KW-0479">Metal-binding</keyword>
<proteinExistence type="inferred from homology"/>
<dbReference type="InterPro" id="IPR042087">
    <property type="entry name" value="DNA_pol_B_thumb"/>
</dbReference>
<dbReference type="Gene3D" id="3.30.342.10">
    <property type="entry name" value="DNA Polymerase, chain B, domain 1"/>
    <property type="match status" value="1"/>
</dbReference>
<dbReference type="InterPro" id="IPR036397">
    <property type="entry name" value="RNaseH_sf"/>
</dbReference>
<dbReference type="SUPFAM" id="SSF53098">
    <property type="entry name" value="Ribonuclease H-like"/>
    <property type="match status" value="1"/>
</dbReference>
<protein>
    <recommendedName>
        <fullName evidence="14">DNA polymerase</fullName>
        <ecNumber evidence="14">2.7.7.7</ecNumber>
    </recommendedName>
</protein>
<dbReference type="GO" id="GO:0000166">
    <property type="term" value="F:nucleotide binding"/>
    <property type="evidence" value="ECO:0007669"/>
    <property type="project" value="InterPro"/>
</dbReference>
<dbReference type="GO" id="GO:0003887">
    <property type="term" value="F:DNA-directed DNA polymerase activity"/>
    <property type="evidence" value="ECO:0007669"/>
    <property type="project" value="UniProtKB-KW"/>
</dbReference>
<feature type="domain" description="DNA-directed DNA polymerase family B multifunctional" evidence="15">
    <location>
        <begin position="400"/>
        <end position="840"/>
    </location>
</feature>
<dbReference type="NCBIfam" id="TIGR00592">
    <property type="entry name" value="pol2"/>
    <property type="match status" value="1"/>
</dbReference>
<dbReference type="GO" id="GO:0006297">
    <property type="term" value="P:nucleotide-excision repair, DNA gap filling"/>
    <property type="evidence" value="ECO:0007669"/>
    <property type="project" value="TreeGrafter"/>
</dbReference>
<organism evidence="17">
    <name type="scientific">Phaeocystis antarctica</name>
    <dbReference type="NCBI Taxonomy" id="33657"/>
    <lineage>
        <taxon>Eukaryota</taxon>
        <taxon>Haptista</taxon>
        <taxon>Haptophyta</taxon>
        <taxon>Prymnesiophyceae</taxon>
        <taxon>Phaeocystales</taxon>
        <taxon>Phaeocystaceae</taxon>
        <taxon>Phaeocystis</taxon>
    </lineage>
</organism>
<dbReference type="EMBL" id="HBEP01033533">
    <property type="protein sequence ID" value="CAD8507380.1"/>
    <property type="molecule type" value="Transcribed_RNA"/>
</dbReference>
<dbReference type="Gene3D" id="3.90.1600.10">
    <property type="entry name" value="Palm domain of DNA polymerase"/>
    <property type="match status" value="1"/>
</dbReference>
<dbReference type="PANTHER" id="PTHR10322">
    <property type="entry name" value="DNA POLYMERASE CATALYTIC SUBUNIT"/>
    <property type="match status" value="1"/>
</dbReference>
<dbReference type="Pfam" id="PF03104">
    <property type="entry name" value="DNA_pol_B_exo1"/>
    <property type="match status" value="1"/>
</dbReference>
<dbReference type="GO" id="GO:0046872">
    <property type="term" value="F:metal ion binding"/>
    <property type="evidence" value="ECO:0007669"/>
    <property type="project" value="UniProtKB-KW"/>
</dbReference>
<keyword evidence="3 14" id="KW-0808">Transferase</keyword>
<dbReference type="GO" id="GO:0008296">
    <property type="term" value="F:3'-5'-DNA exonuclease activity"/>
    <property type="evidence" value="ECO:0007669"/>
    <property type="project" value="TreeGrafter"/>
</dbReference>
<comment type="subcellular location">
    <subcellularLocation>
        <location evidence="1">Nucleus</location>
    </subcellularLocation>
</comment>
<evidence type="ECO:0000259" key="15">
    <source>
        <dbReference type="Pfam" id="PF00136"/>
    </source>
</evidence>
<evidence type="ECO:0000256" key="9">
    <source>
        <dbReference type="ARBA" id="ARBA00022839"/>
    </source>
</evidence>
<dbReference type="SUPFAM" id="SSF56672">
    <property type="entry name" value="DNA/RNA polymerases"/>
    <property type="match status" value="1"/>
</dbReference>
<dbReference type="FunFam" id="3.30.420.10:FF:000004">
    <property type="entry name" value="DNA polymerase"/>
    <property type="match status" value="1"/>
</dbReference>
<name>A0A7S0NDM9_9EUKA</name>
<keyword evidence="6" id="KW-0540">Nuclease</keyword>
<keyword evidence="9" id="KW-0269">Exonuclease</keyword>
<keyword evidence="8" id="KW-0378">Hydrolase</keyword>
<keyword evidence="5 14" id="KW-0235">DNA replication</keyword>
<dbReference type="PROSITE" id="PS00116">
    <property type="entry name" value="DNA_POLYMERASE_B"/>
    <property type="match status" value="1"/>
</dbReference>
<dbReference type="CDD" id="cd05777">
    <property type="entry name" value="DNA_polB_delta_exo"/>
    <property type="match status" value="1"/>
</dbReference>
<dbReference type="PANTHER" id="PTHR10322:SF23">
    <property type="entry name" value="DNA POLYMERASE DELTA CATALYTIC SUBUNIT"/>
    <property type="match status" value="1"/>
</dbReference>
<dbReference type="InterPro" id="IPR006134">
    <property type="entry name" value="DNA-dir_DNA_pol_B_multi_dom"/>
</dbReference>
<dbReference type="InterPro" id="IPR006172">
    <property type="entry name" value="DNA-dir_DNA_pol_B"/>
</dbReference>
<dbReference type="GO" id="GO:0003677">
    <property type="term" value="F:DNA binding"/>
    <property type="evidence" value="ECO:0007669"/>
    <property type="project" value="UniProtKB-KW"/>
</dbReference>
<feature type="domain" description="DNA-directed DNA polymerase family B exonuclease" evidence="16">
    <location>
        <begin position="93"/>
        <end position="336"/>
    </location>
</feature>
<dbReference type="Gene3D" id="3.30.420.10">
    <property type="entry name" value="Ribonuclease H-like superfamily/Ribonuclease H"/>
    <property type="match status" value="1"/>
</dbReference>
<evidence type="ECO:0000259" key="16">
    <source>
        <dbReference type="Pfam" id="PF03104"/>
    </source>
</evidence>
<accession>A0A7S0NDM9</accession>
<evidence type="ECO:0000256" key="10">
    <source>
        <dbReference type="ARBA" id="ARBA00022932"/>
    </source>
</evidence>
<reference evidence="17" key="1">
    <citation type="submission" date="2021-01" db="EMBL/GenBank/DDBJ databases">
        <authorList>
            <person name="Corre E."/>
            <person name="Pelletier E."/>
            <person name="Niang G."/>
            <person name="Scheremetjew M."/>
            <person name="Finn R."/>
            <person name="Kale V."/>
            <person name="Holt S."/>
            <person name="Cochrane G."/>
            <person name="Meng A."/>
            <person name="Brown T."/>
            <person name="Cohen L."/>
        </authorList>
    </citation>
    <scope>NUCLEOTIDE SEQUENCE</scope>
    <source>
        <strain evidence="17">CCMP1374</strain>
    </source>
</reference>
<comment type="catalytic activity">
    <reaction evidence="13 14">
        <text>DNA(n) + a 2'-deoxyribonucleoside 5'-triphosphate = DNA(n+1) + diphosphate</text>
        <dbReference type="Rhea" id="RHEA:22508"/>
        <dbReference type="Rhea" id="RHEA-COMP:17339"/>
        <dbReference type="Rhea" id="RHEA-COMP:17340"/>
        <dbReference type="ChEBI" id="CHEBI:33019"/>
        <dbReference type="ChEBI" id="CHEBI:61560"/>
        <dbReference type="ChEBI" id="CHEBI:173112"/>
        <dbReference type="EC" id="2.7.7.7"/>
    </reaction>
</comment>
<dbReference type="CDD" id="cd05533">
    <property type="entry name" value="POLBc_delta"/>
    <property type="match status" value="1"/>
</dbReference>
<dbReference type="GO" id="GO:0006287">
    <property type="term" value="P:base-excision repair, gap-filling"/>
    <property type="evidence" value="ECO:0007669"/>
    <property type="project" value="TreeGrafter"/>
</dbReference>
<dbReference type="PRINTS" id="PR00106">
    <property type="entry name" value="DNAPOLB"/>
</dbReference>
<evidence type="ECO:0000256" key="14">
    <source>
        <dbReference type="RuleBase" id="RU000442"/>
    </source>
</evidence>
<dbReference type="InterPro" id="IPR012337">
    <property type="entry name" value="RNaseH-like_sf"/>
</dbReference>
<dbReference type="GO" id="GO:0043625">
    <property type="term" value="C:delta DNA polymerase complex"/>
    <property type="evidence" value="ECO:0007669"/>
    <property type="project" value="TreeGrafter"/>
</dbReference>
<sequence>MYVRAPAGFTPAHCEAFRQTLAQRLKGQSQKEPLVNPVLNVRMVKKQSIMHFQFGNVGDFLRIVVASPPMVATCRRLLEQGMPVMGGSQHSFETYESNWAYTLRYMVDREITGCSWATLKAGCWRQRPWTTASGMHLDKKSHCQLEMDVRFSDLVSHAPEGDYMAIAPLRILSFDIECAGRPGIFPEADKDPVIQIANFVTCQGSDKPIVKNVFTLKECAPISGAQVLSFDTEAELLIAWREFLVQTDPDVITGYNINNFDTPYLINRAETLKIRSFPFLGRIANMPSKIKDKTFQSKQVGTRESKEVNMEGRVQFDVMQILQRDYKLSSYSLNSVSTHFLGEQKEDVHYSQITVLQNGNADTRRRLAVYCLKDAYLPQRLLDKLMCVINYTEMARVTGVPFSYLITRGQQIKVMSQIYRKCIKAPIGGGAVGLLVPTAARKNGEGEKFEGATVIDPVKGFYKDPIATLDFASLYPSIMMAHNLCYTTLVRRSDVTKLPATSYGKSPTGDVFVKAETCKGILPQILEELLGARKNAKRLLKEETDPFKKAVYDGRQLALKVSANSVYGFTGAQVGQLPCLEISSSVTGYGREMIESTKKQVEEHYTIENGYEHDAQVVYGDTDSVMIKFGTEDLGKSMELAKEAADRVTATFIKPIKLEFEKCYYPYLLMNKKRYAGLLWTNTEKHDKMDCKGIETVRRDFCGLVKDVVETSLKAILIHKNPEMAVQYVKGQISKLLMNEMDMTKLVISKTLTKTSDQYAAGNKQAHVELAARLKKRDPGCAPNVGDRIPYVMVKGAVGAKAWEKAEDPVFVLEQSLQLDTEWYLQHQLAEPIKRLFDPIVENTSSLLEGDHTRRIKKATPTRGGLMGFVKVTQRCIGCRSNLDEKKQDGAALCINCKPREAELYLGKLAQLQSTEKFFWQIFVAAQRVQSDNLKDVLGIARDSPLYYQMKKVQIDLKEAREQLARFDEGVVA</sequence>
<evidence type="ECO:0000256" key="7">
    <source>
        <dbReference type="ARBA" id="ARBA00022723"/>
    </source>
</evidence>
<dbReference type="AlphaFoldDB" id="A0A7S0NDM9"/>
<dbReference type="GO" id="GO:0045004">
    <property type="term" value="P:DNA replication proofreading"/>
    <property type="evidence" value="ECO:0007669"/>
    <property type="project" value="TreeGrafter"/>
</dbReference>
<dbReference type="Pfam" id="PF00136">
    <property type="entry name" value="DNA_pol_B"/>
    <property type="match status" value="1"/>
</dbReference>
<keyword evidence="12" id="KW-0539">Nucleus</keyword>
<dbReference type="SMART" id="SM00486">
    <property type="entry name" value="POLBc"/>
    <property type="match status" value="1"/>
</dbReference>
<dbReference type="InterPro" id="IPR043502">
    <property type="entry name" value="DNA/RNA_pol_sf"/>
</dbReference>
<evidence type="ECO:0000256" key="8">
    <source>
        <dbReference type="ARBA" id="ARBA00022801"/>
    </source>
</evidence>
<evidence type="ECO:0000256" key="6">
    <source>
        <dbReference type="ARBA" id="ARBA00022722"/>
    </source>
</evidence>
<gene>
    <name evidence="17" type="ORF">PANT1444_LOCUS18963</name>
</gene>
<dbReference type="InterPro" id="IPR006133">
    <property type="entry name" value="DNA-dir_DNA_pol_B_exonuc"/>
</dbReference>
<dbReference type="EC" id="2.7.7.7" evidence="14"/>
<keyword evidence="11 14" id="KW-0238">DNA-binding</keyword>
<dbReference type="InterPro" id="IPR017964">
    <property type="entry name" value="DNA-dir_DNA_pol_B_CS"/>
</dbReference>
<comment type="similarity">
    <text evidence="2 14">Belongs to the DNA polymerase type-B family.</text>
</comment>
<dbReference type="Gene3D" id="1.10.132.60">
    <property type="entry name" value="DNA polymerase family B, C-terminal domain"/>
    <property type="match status" value="1"/>
</dbReference>
<evidence type="ECO:0000256" key="4">
    <source>
        <dbReference type="ARBA" id="ARBA00022695"/>
    </source>
</evidence>
<evidence type="ECO:0000256" key="5">
    <source>
        <dbReference type="ARBA" id="ARBA00022705"/>
    </source>
</evidence>
<dbReference type="FunFam" id="1.10.287.690:FF:000001">
    <property type="entry name" value="DNA polymerase"/>
    <property type="match status" value="1"/>
</dbReference>
<keyword evidence="10 14" id="KW-0239">DNA-directed DNA polymerase</keyword>
<evidence type="ECO:0000313" key="17">
    <source>
        <dbReference type="EMBL" id="CAD8507380.1"/>
    </source>
</evidence>